<reference evidence="6" key="1">
    <citation type="journal article" date="2021" name="PeerJ">
        <title>Extensive microbial diversity within the chicken gut microbiome revealed by metagenomics and culture.</title>
        <authorList>
            <person name="Gilroy R."/>
            <person name="Ravi A."/>
            <person name="Getino M."/>
            <person name="Pursley I."/>
            <person name="Horton D.L."/>
            <person name="Alikhan N.F."/>
            <person name="Baker D."/>
            <person name="Gharbi K."/>
            <person name="Hall N."/>
            <person name="Watson M."/>
            <person name="Adriaenssens E.M."/>
            <person name="Foster-Nyarko E."/>
            <person name="Jarju S."/>
            <person name="Secka A."/>
            <person name="Antonio M."/>
            <person name="Oren A."/>
            <person name="Chaudhuri R.R."/>
            <person name="La Ragione R."/>
            <person name="Hildebrand F."/>
            <person name="Pallen M.J."/>
        </authorList>
    </citation>
    <scope>NUCLEOTIDE SEQUENCE</scope>
    <source>
        <strain evidence="6">CHK180-15479</strain>
    </source>
</reference>
<organism evidence="6 7">
    <name type="scientific">Candidatus Enterocloster excrementipullorum</name>
    <dbReference type="NCBI Taxonomy" id="2838559"/>
    <lineage>
        <taxon>Bacteria</taxon>
        <taxon>Bacillati</taxon>
        <taxon>Bacillota</taxon>
        <taxon>Clostridia</taxon>
        <taxon>Lachnospirales</taxon>
        <taxon>Lachnospiraceae</taxon>
        <taxon>Enterocloster</taxon>
    </lineage>
</organism>
<dbReference type="InterPro" id="IPR002173">
    <property type="entry name" value="Carboh/pur_kinase_PfkB_CS"/>
</dbReference>
<comment type="similarity">
    <text evidence="1 4">Belongs to the carbohydrate kinase PfkB family.</text>
</comment>
<dbReference type="InterPro" id="IPR029056">
    <property type="entry name" value="Ribokinase-like"/>
</dbReference>
<dbReference type="GO" id="GO:0016301">
    <property type="term" value="F:kinase activity"/>
    <property type="evidence" value="ECO:0007669"/>
    <property type="project" value="UniProtKB-KW"/>
</dbReference>
<name>A0A9D2N036_9FIRM</name>
<dbReference type="Proteomes" id="UP000823910">
    <property type="component" value="Unassembled WGS sequence"/>
</dbReference>
<dbReference type="PROSITE" id="PS00583">
    <property type="entry name" value="PFKB_KINASES_1"/>
    <property type="match status" value="1"/>
</dbReference>
<dbReference type="InterPro" id="IPR011611">
    <property type="entry name" value="PfkB_dom"/>
</dbReference>
<gene>
    <name evidence="6" type="ORF">H9704_09250</name>
</gene>
<keyword evidence="2 4" id="KW-0808">Transferase</keyword>
<dbReference type="GO" id="GO:0006796">
    <property type="term" value="P:phosphate-containing compound metabolic process"/>
    <property type="evidence" value="ECO:0007669"/>
    <property type="project" value="UniProtKB-ARBA"/>
</dbReference>
<reference evidence="6" key="2">
    <citation type="submission" date="2021-04" db="EMBL/GenBank/DDBJ databases">
        <authorList>
            <person name="Gilroy R."/>
        </authorList>
    </citation>
    <scope>NUCLEOTIDE SEQUENCE</scope>
    <source>
        <strain evidence="6">CHK180-15479</strain>
    </source>
</reference>
<dbReference type="EMBL" id="DWWT01000043">
    <property type="protein sequence ID" value="HJC06325.1"/>
    <property type="molecule type" value="Genomic_DNA"/>
</dbReference>
<dbReference type="AlphaFoldDB" id="A0A9D2N036"/>
<sequence>MNKPILVIGSTCVDIIINIHHLPVTEENIRPASQSMALGGCAFNVANILRQSGTPFTFISPVGSGVYGDYVAEHLEARGFAAPLRVPEENGCCYCLVEEGGERTFMSYHGVEYTFQKQWMEDYNARDYSMIYVCGLEVEESTGEALVSWLEENPGPVIFFAPGPRVGKIPAERLERLLNLHPVLHVNHSESQAMSGCGETGEAARFLAARTKAPVIVTLGEKGALCQTPEGELWQAPGVPVKPVDTIGAGDSHIGALMACLYRGMDMEKALRTANQVSSAVVGVKGASLEDEAFLRLIPAEQERD</sequence>
<evidence type="ECO:0000256" key="1">
    <source>
        <dbReference type="ARBA" id="ARBA00010688"/>
    </source>
</evidence>
<evidence type="ECO:0000256" key="2">
    <source>
        <dbReference type="ARBA" id="ARBA00022679"/>
    </source>
</evidence>
<dbReference type="SUPFAM" id="SSF53613">
    <property type="entry name" value="Ribokinase-like"/>
    <property type="match status" value="1"/>
</dbReference>
<feature type="domain" description="Carbohydrate kinase PfkB" evidence="5">
    <location>
        <begin position="5"/>
        <end position="289"/>
    </location>
</feature>
<comment type="caution">
    <text evidence="6">The sequence shown here is derived from an EMBL/GenBank/DDBJ whole genome shotgun (WGS) entry which is preliminary data.</text>
</comment>
<keyword evidence="3 4" id="KW-0418">Kinase</keyword>
<proteinExistence type="inferred from homology"/>
<evidence type="ECO:0000313" key="6">
    <source>
        <dbReference type="EMBL" id="HJC06325.1"/>
    </source>
</evidence>
<protein>
    <submittedName>
        <fullName evidence="6">Carbohydrate kinase family protein</fullName>
    </submittedName>
</protein>
<dbReference type="Gene3D" id="3.40.1190.20">
    <property type="match status" value="1"/>
</dbReference>
<dbReference type="Pfam" id="PF00294">
    <property type="entry name" value="PfkB"/>
    <property type="match status" value="1"/>
</dbReference>
<accession>A0A9D2N036</accession>
<dbReference type="PROSITE" id="PS00584">
    <property type="entry name" value="PFKB_KINASES_2"/>
    <property type="match status" value="1"/>
</dbReference>
<evidence type="ECO:0000259" key="5">
    <source>
        <dbReference type="Pfam" id="PF00294"/>
    </source>
</evidence>
<dbReference type="GO" id="GO:0005829">
    <property type="term" value="C:cytosol"/>
    <property type="evidence" value="ECO:0007669"/>
    <property type="project" value="TreeGrafter"/>
</dbReference>
<dbReference type="PRINTS" id="PR00990">
    <property type="entry name" value="RIBOKINASE"/>
</dbReference>
<dbReference type="PANTHER" id="PTHR10584">
    <property type="entry name" value="SUGAR KINASE"/>
    <property type="match status" value="1"/>
</dbReference>
<evidence type="ECO:0000313" key="7">
    <source>
        <dbReference type="Proteomes" id="UP000823910"/>
    </source>
</evidence>
<evidence type="ECO:0000256" key="4">
    <source>
        <dbReference type="RuleBase" id="RU003704"/>
    </source>
</evidence>
<dbReference type="InterPro" id="IPR002139">
    <property type="entry name" value="Ribo/fructo_kinase"/>
</dbReference>
<dbReference type="PANTHER" id="PTHR10584:SF166">
    <property type="entry name" value="RIBOKINASE"/>
    <property type="match status" value="1"/>
</dbReference>
<evidence type="ECO:0000256" key="3">
    <source>
        <dbReference type="ARBA" id="ARBA00022777"/>
    </source>
</evidence>